<dbReference type="PANTHER" id="PTHR11404:SF6">
    <property type="entry name" value="SUPEROXIDE DISMUTASE [MN], MITOCHONDRIAL"/>
    <property type="match status" value="1"/>
</dbReference>
<dbReference type="InterPro" id="IPR036314">
    <property type="entry name" value="SOD_C_sf"/>
</dbReference>
<dbReference type="PANTHER" id="PTHR11404">
    <property type="entry name" value="SUPEROXIDE DISMUTASE 2"/>
    <property type="match status" value="1"/>
</dbReference>
<feature type="domain" description="Manganese/iron superoxide dismutase C-terminal" evidence="5">
    <location>
        <begin position="90"/>
        <end position="189"/>
    </location>
</feature>
<evidence type="ECO:0000256" key="3">
    <source>
        <dbReference type="ARBA" id="ARBA00022723"/>
    </source>
</evidence>
<evidence type="ECO:0000256" key="4">
    <source>
        <dbReference type="ARBA" id="ARBA00023002"/>
    </source>
</evidence>
<evidence type="ECO:0000313" key="7">
    <source>
        <dbReference type="Proteomes" id="UP000177269"/>
    </source>
</evidence>
<evidence type="ECO:0000256" key="1">
    <source>
        <dbReference type="ARBA" id="ARBA00008714"/>
    </source>
</evidence>
<dbReference type="SUPFAM" id="SSF54719">
    <property type="entry name" value="Fe,Mn superoxide dismutase (SOD), C-terminal domain"/>
    <property type="match status" value="1"/>
</dbReference>
<sequence length="198" mass="23589">MKYEEQKFDIPKLKGMSTKSIEEHLKLYSGYVKHTNLIYEKISELSKDPETNSYLLGELHRRFSFEWNGMRNHEHYFRSLQGGTYSHNPDSDLGKIINRDFETFDNWLKEFKLLSLTRGIGWAMLYFDPVVEKLVHAWVDEQHLGQLNGGRLILGLDMWEHSYVYDYQPSGKKQYVEDFFENLNWKTIEDVFRDSLTS</sequence>
<dbReference type="EC" id="1.15.1.1" evidence="2"/>
<organism evidence="6 7">
    <name type="scientific">Candidatus Taylorbacteria bacterium RIFCSPLOWO2_12_FULL_43_20</name>
    <dbReference type="NCBI Taxonomy" id="1802332"/>
    <lineage>
        <taxon>Bacteria</taxon>
        <taxon>Candidatus Tayloriibacteriota</taxon>
    </lineage>
</organism>
<dbReference type="InterPro" id="IPR050265">
    <property type="entry name" value="Fe/Mn_Superoxide_Dismutase"/>
</dbReference>
<protein>
    <recommendedName>
        <fullName evidence="2">superoxide dismutase</fullName>
        <ecNumber evidence="2">1.15.1.1</ecNumber>
    </recommendedName>
</protein>
<gene>
    <name evidence="6" type="ORF">A3G52_02845</name>
</gene>
<reference evidence="6 7" key="1">
    <citation type="journal article" date="2016" name="Nat. Commun.">
        <title>Thousands of microbial genomes shed light on interconnected biogeochemical processes in an aquifer system.</title>
        <authorList>
            <person name="Anantharaman K."/>
            <person name="Brown C.T."/>
            <person name="Hug L.A."/>
            <person name="Sharon I."/>
            <person name="Castelle C.J."/>
            <person name="Probst A.J."/>
            <person name="Thomas B.C."/>
            <person name="Singh A."/>
            <person name="Wilkins M.J."/>
            <person name="Karaoz U."/>
            <person name="Brodie E.L."/>
            <person name="Williams K.H."/>
            <person name="Hubbard S.S."/>
            <person name="Banfield J.F."/>
        </authorList>
    </citation>
    <scope>NUCLEOTIDE SEQUENCE [LARGE SCALE GENOMIC DNA]</scope>
</reference>
<dbReference type="EMBL" id="MHSK01000031">
    <property type="protein sequence ID" value="OHA41578.1"/>
    <property type="molecule type" value="Genomic_DNA"/>
</dbReference>
<evidence type="ECO:0000313" key="6">
    <source>
        <dbReference type="EMBL" id="OHA41578.1"/>
    </source>
</evidence>
<dbReference type="Pfam" id="PF02777">
    <property type="entry name" value="Sod_Fe_C"/>
    <property type="match status" value="1"/>
</dbReference>
<dbReference type="GO" id="GO:0004784">
    <property type="term" value="F:superoxide dismutase activity"/>
    <property type="evidence" value="ECO:0007669"/>
    <property type="project" value="UniProtKB-EC"/>
</dbReference>
<comment type="caution">
    <text evidence="6">The sequence shown here is derived from an EMBL/GenBank/DDBJ whole genome shotgun (WGS) entry which is preliminary data.</text>
</comment>
<keyword evidence="4" id="KW-0560">Oxidoreductase</keyword>
<proteinExistence type="inferred from homology"/>
<evidence type="ECO:0000259" key="5">
    <source>
        <dbReference type="Pfam" id="PF02777"/>
    </source>
</evidence>
<accession>A0A1G2NZT9</accession>
<dbReference type="Gene3D" id="3.55.40.20">
    <property type="entry name" value="Iron/manganese superoxide dismutase, C-terminal domain"/>
    <property type="match status" value="1"/>
</dbReference>
<name>A0A1G2NZT9_9BACT</name>
<dbReference type="InterPro" id="IPR036324">
    <property type="entry name" value="Mn/Fe_SOD_N_sf"/>
</dbReference>
<dbReference type="GO" id="GO:0046872">
    <property type="term" value="F:metal ion binding"/>
    <property type="evidence" value="ECO:0007669"/>
    <property type="project" value="UniProtKB-KW"/>
</dbReference>
<dbReference type="Proteomes" id="UP000177269">
    <property type="component" value="Unassembled WGS sequence"/>
</dbReference>
<keyword evidence="3" id="KW-0479">Metal-binding</keyword>
<dbReference type="SUPFAM" id="SSF46609">
    <property type="entry name" value="Fe,Mn superoxide dismutase (SOD), N-terminal domain"/>
    <property type="match status" value="1"/>
</dbReference>
<dbReference type="InterPro" id="IPR019832">
    <property type="entry name" value="Mn/Fe_SOD_C"/>
</dbReference>
<evidence type="ECO:0000256" key="2">
    <source>
        <dbReference type="ARBA" id="ARBA00012682"/>
    </source>
</evidence>
<comment type="similarity">
    <text evidence="1">Belongs to the iron/manganese superoxide dismutase family.</text>
</comment>
<dbReference type="AlphaFoldDB" id="A0A1G2NZT9"/>